<dbReference type="AlphaFoldDB" id="A0AAX4L1W4"/>
<organism evidence="1 2">
    <name type="scientific">Sulfolobus tengchongensis</name>
    <dbReference type="NCBI Taxonomy" id="207809"/>
    <lineage>
        <taxon>Archaea</taxon>
        <taxon>Thermoproteota</taxon>
        <taxon>Thermoprotei</taxon>
        <taxon>Sulfolobales</taxon>
        <taxon>Sulfolobaceae</taxon>
        <taxon>Sulfolobus</taxon>
    </lineage>
</organism>
<evidence type="ECO:0008006" key="3">
    <source>
        <dbReference type="Google" id="ProtNLM"/>
    </source>
</evidence>
<dbReference type="EMBL" id="CP146016">
    <property type="protein sequence ID" value="WWQ60732.1"/>
    <property type="molecule type" value="Genomic_DNA"/>
</dbReference>
<name>A0AAX4L1W4_9CREN</name>
<sequence length="242" mass="27682">MSQFIEICKRTKVLAYFGSYVRQDDFVDNVSDINIFAITNDKSILLELASLGYSPIVLSESNFIDLCEKGDPLCYYLLYDSNVICGEFPRNVKFNLNNFTCERIRRSIFAFLSLAVSAFFRQDEISALSNSFRALRNVIQWKSCTNLNKIPIRINDLKDKCEELKLSICNEFSDIILVRRMKEALSLWSLDKVAEAICREFNMECVKPSKILQSVKNPLQVTYNQDGTVIVKDSSGNEAKLS</sequence>
<evidence type="ECO:0000313" key="1">
    <source>
        <dbReference type="EMBL" id="WWQ60732.1"/>
    </source>
</evidence>
<gene>
    <name evidence="1" type="ORF">V6M85_01245</name>
</gene>
<reference evidence="1 2" key="1">
    <citation type="submission" date="2024-02" db="EMBL/GenBank/DDBJ databases">
        <title>STSV induces naive adaptation in Sulfolobus.</title>
        <authorList>
            <person name="Xiang X."/>
            <person name="Song M."/>
        </authorList>
    </citation>
    <scope>NUCLEOTIDE SEQUENCE [LARGE SCALE GENOMIC DNA]</scope>
    <source>
        <strain evidence="1 2">RT2</strain>
    </source>
</reference>
<evidence type="ECO:0000313" key="2">
    <source>
        <dbReference type="Proteomes" id="UP001432202"/>
    </source>
</evidence>
<accession>A0AAX4L1W4</accession>
<dbReference type="GeneID" id="89335352"/>
<proteinExistence type="predicted"/>
<protein>
    <recommendedName>
        <fullName evidence="3">Nucleotidyltransferase</fullName>
    </recommendedName>
</protein>
<dbReference type="Proteomes" id="UP001432202">
    <property type="component" value="Chromosome"/>
</dbReference>
<keyword evidence="2" id="KW-1185">Reference proteome</keyword>
<dbReference type="RefSeq" id="WP_338601980.1">
    <property type="nucleotide sequence ID" value="NZ_CP146016.1"/>
</dbReference>